<proteinExistence type="predicted"/>
<dbReference type="OrthoDB" id="1550938at2"/>
<evidence type="ECO:0000313" key="2">
    <source>
        <dbReference type="EMBL" id="SKA24685.1"/>
    </source>
</evidence>
<dbReference type="RefSeq" id="WP_085936099.1">
    <property type="nucleotide sequence ID" value="NZ_FUWJ01000007.1"/>
</dbReference>
<evidence type="ECO:0000259" key="1">
    <source>
        <dbReference type="Pfam" id="PF17194"/>
    </source>
</evidence>
<gene>
    <name evidence="2" type="ORF">SAMN02745126_04430</name>
</gene>
<dbReference type="InterPro" id="IPR033455">
    <property type="entry name" value="AbiEi_3_N"/>
</dbReference>
<keyword evidence="3" id="KW-1185">Reference proteome</keyword>
<protein>
    <submittedName>
        <fullName evidence="2">Transcriptional regulator, AbiEi antitoxin, Type IV TA system</fullName>
    </submittedName>
</protein>
<feature type="domain" description="Transcriptional regulator AbiEi antitoxin N-terminal" evidence="1">
    <location>
        <begin position="8"/>
        <end position="97"/>
    </location>
</feature>
<dbReference type="Pfam" id="PF17194">
    <property type="entry name" value="AbiEi_3_N"/>
    <property type="match status" value="1"/>
</dbReference>
<accession>A0A1T4S8Y8</accession>
<evidence type="ECO:0000313" key="3">
    <source>
        <dbReference type="Proteomes" id="UP000190092"/>
    </source>
</evidence>
<dbReference type="STRING" id="225324.SAMN02745126_04430"/>
<dbReference type="Pfam" id="PF11459">
    <property type="entry name" value="AbiEi_3"/>
    <property type="match status" value="1"/>
</dbReference>
<organism evidence="2 3">
    <name type="scientific">Enhydrobacter aerosaccus</name>
    <dbReference type="NCBI Taxonomy" id="225324"/>
    <lineage>
        <taxon>Bacteria</taxon>
        <taxon>Pseudomonadati</taxon>
        <taxon>Pseudomonadota</taxon>
        <taxon>Alphaproteobacteria</taxon>
        <taxon>Hyphomicrobiales</taxon>
        <taxon>Enhydrobacter</taxon>
    </lineage>
</organism>
<reference evidence="3" key="1">
    <citation type="submission" date="2017-02" db="EMBL/GenBank/DDBJ databases">
        <authorList>
            <person name="Varghese N."/>
            <person name="Submissions S."/>
        </authorList>
    </citation>
    <scope>NUCLEOTIDE SEQUENCE [LARGE SCALE GENOMIC DNA]</scope>
    <source>
        <strain evidence="3">ATCC 27094</strain>
    </source>
</reference>
<name>A0A1T4S8Y8_9HYPH</name>
<sequence length="282" mass="32723">MTGRKDNLLNRLERELPEGLLAHSAWFRKKGYSRQLLNHYVSTGWLEQPARGLFRRPRGTLSWQQVVISLQTILLDDPFIVGGRTALELQGYAHFLPQKTKEVHLYGPRRLPTWLNKLPLDVRFVHHNSRKLFKNDPITYGISSLTMNLLTHASASNDPLQRGLTYQPWGPWDWHLTLSTPERAILELLDELPEHESFHQVDKLMEGLSNLSPRRLQKLLVDCQSIKVKRLFFFFADRHKHAWLKQLKKDQIDLGTGNRMLVKGGKLDRTYQITVPEDLGAV</sequence>
<dbReference type="AlphaFoldDB" id="A0A1T4S8Y8"/>
<dbReference type="Proteomes" id="UP000190092">
    <property type="component" value="Unassembled WGS sequence"/>
</dbReference>
<dbReference type="InterPro" id="IPR021561">
    <property type="entry name" value="AbiEi_3"/>
</dbReference>
<dbReference type="EMBL" id="FUWJ01000007">
    <property type="protein sequence ID" value="SKA24685.1"/>
    <property type="molecule type" value="Genomic_DNA"/>
</dbReference>